<dbReference type="RefSeq" id="WP_358352877.1">
    <property type="nucleotide sequence ID" value="NZ_JBEZFP010000025.1"/>
</dbReference>
<dbReference type="Gene3D" id="1.10.10.10">
    <property type="entry name" value="Winged helix-like DNA-binding domain superfamily/Winged helix DNA-binding domain"/>
    <property type="match status" value="1"/>
</dbReference>
<dbReference type="PANTHER" id="PTHR43133:SF25">
    <property type="entry name" value="RNA POLYMERASE SIGMA FACTOR RFAY-RELATED"/>
    <property type="match status" value="1"/>
</dbReference>
<evidence type="ECO:0000259" key="5">
    <source>
        <dbReference type="Pfam" id="PF04542"/>
    </source>
</evidence>
<evidence type="ECO:0000256" key="4">
    <source>
        <dbReference type="ARBA" id="ARBA00023163"/>
    </source>
</evidence>
<dbReference type="SUPFAM" id="SSF88659">
    <property type="entry name" value="Sigma3 and sigma4 domains of RNA polymerase sigma factors"/>
    <property type="match status" value="1"/>
</dbReference>
<evidence type="ECO:0000256" key="1">
    <source>
        <dbReference type="ARBA" id="ARBA00010641"/>
    </source>
</evidence>
<dbReference type="InterPro" id="IPR039425">
    <property type="entry name" value="RNA_pol_sigma-70-like"/>
</dbReference>
<dbReference type="SUPFAM" id="SSF88946">
    <property type="entry name" value="Sigma2 domain of RNA polymerase sigma factors"/>
    <property type="match status" value="1"/>
</dbReference>
<dbReference type="InterPro" id="IPR014284">
    <property type="entry name" value="RNA_pol_sigma-70_dom"/>
</dbReference>
<dbReference type="NCBIfam" id="TIGR02937">
    <property type="entry name" value="sigma70-ECF"/>
    <property type="match status" value="1"/>
</dbReference>
<dbReference type="InterPro" id="IPR007627">
    <property type="entry name" value="RNA_pol_sigma70_r2"/>
</dbReference>
<dbReference type="EMBL" id="JBEZFP010000025">
    <property type="protein sequence ID" value="MEU8134320.1"/>
    <property type="molecule type" value="Genomic_DNA"/>
</dbReference>
<sequence>MPFTKAYRTHYAAVLKYVLRRTHDPESAQDIVAEVFAAAWRRRDTWLGPAEAEQLMYLYRTAYLTVQNANRAQSRLTRLFHRAQRDPLTAPEPRADEDETAQEVLARAAAARAYAALSAGDREVLALIAWEVLGARDVAKVLGLRTVDAAHSRIHRARKNLERGLVDVDMGMDMDTGGDADGDATAPSAAGRGV</sequence>
<keyword evidence="7" id="KW-1185">Reference proteome</keyword>
<gene>
    <name evidence="6" type="ORF">AB0C36_12510</name>
</gene>
<keyword evidence="2" id="KW-0805">Transcription regulation</keyword>
<dbReference type="PANTHER" id="PTHR43133">
    <property type="entry name" value="RNA POLYMERASE ECF-TYPE SIGMA FACTO"/>
    <property type="match status" value="1"/>
</dbReference>
<evidence type="ECO:0000313" key="6">
    <source>
        <dbReference type="EMBL" id="MEU8134320.1"/>
    </source>
</evidence>
<dbReference type="Gene3D" id="1.10.1740.10">
    <property type="match status" value="1"/>
</dbReference>
<dbReference type="Proteomes" id="UP001551482">
    <property type="component" value="Unassembled WGS sequence"/>
</dbReference>
<protein>
    <submittedName>
        <fullName evidence="6">Sigma-70 family RNA polymerase sigma factor</fullName>
    </submittedName>
</protein>
<dbReference type="InterPro" id="IPR013324">
    <property type="entry name" value="RNA_pol_sigma_r3/r4-like"/>
</dbReference>
<name>A0ABV3DF00_9ACTN</name>
<comment type="caution">
    <text evidence="6">The sequence shown here is derived from an EMBL/GenBank/DDBJ whole genome shotgun (WGS) entry which is preliminary data.</text>
</comment>
<dbReference type="InterPro" id="IPR013325">
    <property type="entry name" value="RNA_pol_sigma_r2"/>
</dbReference>
<keyword evidence="3" id="KW-0731">Sigma factor</keyword>
<reference evidence="6 7" key="1">
    <citation type="submission" date="2024-06" db="EMBL/GenBank/DDBJ databases">
        <title>The Natural Products Discovery Center: Release of the First 8490 Sequenced Strains for Exploring Actinobacteria Biosynthetic Diversity.</title>
        <authorList>
            <person name="Kalkreuter E."/>
            <person name="Kautsar S.A."/>
            <person name="Yang D."/>
            <person name="Bader C.D."/>
            <person name="Teijaro C.N."/>
            <person name="Fluegel L."/>
            <person name="Davis C.M."/>
            <person name="Simpson J.R."/>
            <person name="Lauterbach L."/>
            <person name="Steele A.D."/>
            <person name="Gui C."/>
            <person name="Meng S."/>
            <person name="Li G."/>
            <person name="Viehrig K."/>
            <person name="Ye F."/>
            <person name="Su P."/>
            <person name="Kiefer A.F."/>
            <person name="Nichols A."/>
            <person name="Cepeda A.J."/>
            <person name="Yan W."/>
            <person name="Fan B."/>
            <person name="Jiang Y."/>
            <person name="Adhikari A."/>
            <person name="Zheng C.-J."/>
            <person name="Schuster L."/>
            <person name="Cowan T.M."/>
            <person name="Smanski M.J."/>
            <person name="Chevrette M.G."/>
            <person name="De Carvalho L.P.S."/>
            <person name="Shen B."/>
        </authorList>
    </citation>
    <scope>NUCLEOTIDE SEQUENCE [LARGE SCALE GENOMIC DNA]</scope>
    <source>
        <strain evidence="6 7">NPDC048946</strain>
    </source>
</reference>
<proteinExistence type="inferred from homology"/>
<comment type="similarity">
    <text evidence="1">Belongs to the sigma-70 factor family. ECF subfamily.</text>
</comment>
<evidence type="ECO:0000256" key="2">
    <source>
        <dbReference type="ARBA" id="ARBA00023015"/>
    </source>
</evidence>
<dbReference type="InterPro" id="IPR036388">
    <property type="entry name" value="WH-like_DNA-bd_sf"/>
</dbReference>
<keyword evidence="4" id="KW-0804">Transcription</keyword>
<feature type="domain" description="RNA polymerase sigma-70 region 2" evidence="5">
    <location>
        <begin position="7"/>
        <end position="75"/>
    </location>
</feature>
<evidence type="ECO:0000313" key="7">
    <source>
        <dbReference type="Proteomes" id="UP001551482"/>
    </source>
</evidence>
<evidence type="ECO:0000256" key="3">
    <source>
        <dbReference type="ARBA" id="ARBA00023082"/>
    </source>
</evidence>
<organism evidence="6 7">
    <name type="scientific">Streptodolium elevatio</name>
    <dbReference type="NCBI Taxonomy" id="3157996"/>
    <lineage>
        <taxon>Bacteria</taxon>
        <taxon>Bacillati</taxon>
        <taxon>Actinomycetota</taxon>
        <taxon>Actinomycetes</taxon>
        <taxon>Kitasatosporales</taxon>
        <taxon>Streptomycetaceae</taxon>
        <taxon>Streptodolium</taxon>
    </lineage>
</organism>
<accession>A0ABV3DF00</accession>
<dbReference type="Pfam" id="PF04542">
    <property type="entry name" value="Sigma70_r2"/>
    <property type="match status" value="1"/>
</dbReference>